<feature type="domain" description="Lipoyl-binding" evidence="6">
    <location>
        <begin position="70"/>
        <end position="134"/>
    </location>
</feature>
<proteinExistence type="inferred from homology"/>
<comment type="subcellular location">
    <subcellularLocation>
        <location evidence="1">Membrane</location>
        <topology evidence="1">Single-pass membrane protein</topology>
    </subcellularLocation>
</comment>
<keyword evidence="3" id="KW-0812">Transmembrane</keyword>
<reference evidence="7" key="1">
    <citation type="journal article" date="2019" name="Emerg. Microbes Infect.">
        <title>Comprehensive subspecies identification of 175 nontuberculous mycobacteria species based on 7547 genomic profiles.</title>
        <authorList>
            <person name="Matsumoto Y."/>
            <person name="Kinjo T."/>
            <person name="Motooka D."/>
            <person name="Nabeya D."/>
            <person name="Jung N."/>
            <person name="Uechi K."/>
            <person name="Horii T."/>
            <person name="Iida T."/>
            <person name="Fujita J."/>
            <person name="Nakamura S."/>
        </authorList>
    </citation>
    <scope>NUCLEOTIDE SEQUENCE [LARGE SCALE GENOMIC DNA]</scope>
    <source>
        <strain evidence="7">JCM 13671</strain>
    </source>
</reference>
<name>A0A7I7XTV3_9MYCO</name>
<dbReference type="PANTHER" id="PTHR30386">
    <property type="entry name" value="MEMBRANE FUSION SUBUNIT OF EMRAB-TOLC MULTIDRUG EFFLUX PUMP"/>
    <property type="match status" value="1"/>
</dbReference>
<evidence type="ECO:0000313" key="8">
    <source>
        <dbReference type="Proteomes" id="UP000466931"/>
    </source>
</evidence>
<reference evidence="7" key="2">
    <citation type="submission" date="2020-02" db="EMBL/GenBank/DDBJ databases">
        <authorList>
            <person name="Matsumoto Y."/>
            <person name="Motooka D."/>
            <person name="Nakamura S."/>
        </authorList>
    </citation>
    <scope>NUCLEOTIDE SEQUENCE</scope>
    <source>
        <strain evidence="7">JCM 13671</strain>
    </source>
</reference>
<keyword evidence="8" id="KW-1185">Reference proteome</keyword>
<evidence type="ECO:0000256" key="4">
    <source>
        <dbReference type="ARBA" id="ARBA00022989"/>
    </source>
</evidence>
<dbReference type="AlphaFoldDB" id="A0A7I7XTV3"/>
<comment type="similarity">
    <text evidence="2">Belongs to the membrane fusion protein (MFP) (TC 8.A.1) family.</text>
</comment>
<gene>
    <name evidence="7" type="ORF">MCNF_13050</name>
</gene>
<dbReference type="PANTHER" id="PTHR30386:SF26">
    <property type="entry name" value="TRANSPORT PROTEIN COMB"/>
    <property type="match status" value="1"/>
</dbReference>
<evidence type="ECO:0000256" key="5">
    <source>
        <dbReference type="ARBA" id="ARBA00023136"/>
    </source>
</evidence>
<dbReference type="Pfam" id="PF00364">
    <property type="entry name" value="Biotin_lipoyl"/>
    <property type="match status" value="1"/>
</dbReference>
<dbReference type="InterPro" id="IPR000089">
    <property type="entry name" value="Biotin_lipoyl"/>
</dbReference>
<organism evidence="7 8">
    <name type="scientific">Mycolicibacterium confluentis</name>
    <dbReference type="NCBI Taxonomy" id="28047"/>
    <lineage>
        <taxon>Bacteria</taxon>
        <taxon>Bacillati</taxon>
        <taxon>Actinomycetota</taxon>
        <taxon>Actinomycetes</taxon>
        <taxon>Mycobacteriales</taxon>
        <taxon>Mycobacteriaceae</taxon>
        <taxon>Mycolicibacterium</taxon>
    </lineage>
</organism>
<accession>A0A7I7XTV3</accession>
<dbReference type="GO" id="GO:0016020">
    <property type="term" value="C:membrane"/>
    <property type="evidence" value="ECO:0007669"/>
    <property type="project" value="UniProtKB-SubCell"/>
</dbReference>
<dbReference type="Proteomes" id="UP000466931">
    <property type="component" value="Chromosome"/>
</dbReference>
<evidence type="ECO:0000256" key="2">
    <source>
        <dbReference type="ARBA" id="ARBA00009477"/>
    </source>
</evidence>
<evidence type="ECO:0000256" key="3">
    <source>
        <dbReference type="ARBA" id="ARBA00022692"/>
    </source>
</evidence>
<protein>
    <recommendedName>
        <fullName evidence="6">Lipoyl-binding domain-containing protein</fullName>
    </recommendedName>
</protein>
<keyword evidence="5" id="KW-0472">Membrane</keyword>
<dbReference type="RefSeq" id="WP_163645337.1">
    <property type="nucleotide sequence ID" value="NZ_AP022612.1"/>
</dbReference>
<dbReference type="InterPro" id="IPR050739">
    <property type="entry name" value="MFP"/>
</dbReference>
<sequence>MATSATDDIRDSQPSDAVIARLPVTDRRTWLGLVAVALLLVAATAWAAFGRTPETINGNAMIVPTHGFIEVGAPTAGTVTAVLVAPGQEVTSGQTVVTLSDPDRGELDVKAPADGLVGTVLVHAGSTVGALSTLTTIDPTMDGNIAVAFVPADQGTRISPGMRANVSLASVPSSEFGTVTGTVTSVAALPVSAARIQLLVGGNEQLPTYFLSEGPMVEVDVALDTDADSPSGYAWSFGSGPDKEITTGTLAQVSVILGTSTLLEKLVK</sequence>
<dbReference type="Gene3D" id="2.40.50.100">
    <property type="match status" value="1"/>
</dbReference>
<dbReference type="EMBL" id="AP022612">
    <property type="protein sequence ID" value="BBZ32700.1"/>
    <property type="molecule type" value="Genomic_DNA"/>
</dbReference>
<keyword evidence="4" id="KW-1133">Transmembrane helix</keyword>
<dbReference type="InterPro" id="IPR011053">
    <property type="entry name" value="Single_hybrid_motif"/>
</dbReference>
<dbReference type="SUPFAM" id="SSF51230">
    <property type="entry name" value="Single hybrid motif"/>
    <property type="match status" value="1"/>
</dbReference>
<dbReference type="CDD" id="cd06850">
    <property type="entry name" value="biotinyl_domain"/>
    <property type="match status" value="1"/>
</dbReference>
<evidence type="ECO:0000313" key="7">
    <source>
        <dbReference type="EMBL" id="BBZ32700.1"/>
    </source>
</evidence>
<evidence type="ECO:0000256" key="1">
    <source>
        <dbReference type="ARBA" id="ARBA00004167"/>
    </source>
</evidence>
<evidence type="ECO:0000259" key="6">
    <source>
        <dbReference type="Pfam" id="PF00364"/>
    </source>
</evidence>